<reference evidence="2" key="1">
    <citation type="submission" date="2019-07" db="EMBL/GenBank/DDBJ databases">
        <title>Annotation for the trematode Paragonimus miyazaki's.</title>
        <authorList>
            <person name="Choi Y.-J."/>
        </authorList>
    </citation>
    <scope>NUCLEOTIDE SEQUENCE</scope>
    <source>
        <strain evidence="2">Japan</strain>
    </source>
</reference>
<accession>A0A8S9YNZ1</accession>
<proteinExistence type="predicted"/>
<protein>
    <recommendedName>
        <fullName evidence="4">MD-2-related lipid-recognition domain-containing protein</fullName>
    </recommendedName>
</protein>
<evidence type="ECO:0008006" key="4">
    <source>
        <dbReference type="Google" id="ProtNLM"/>
    </source>
</evidence>
<feature type="signal peptide" evidence="1">
    <location>
        <begin position="1"/>
        <end position="21"/>
    </location>
</feature>
<keyword evidence="3" id="KW-1185">Reference proteome</keyword>
<dbReference type="Gene3D" id="2.60.40.770">
    <property type="match status" value="1"/>
</dbReference>
<evidence type="ECO:0000256" key="1">
    <source>
        <dbReference type="SAM" id="SignalP"/>
    </source>
</evidence>
<dbReference type="EMBL" id="JTDE01003117">
    <property type="protein sequence ID" value="KAF7256444.1"/>
    <property type="molecule type" value="Genomic_DNA"/>
</dbReference>
<keyword evidence="1" id="KW-0732">Signal</keyword>
<evidence type="ECO:0000313" key="2">
    <source>
        <dbReference type="EMBL" id="KAF7256444.1"/>
    </source>
</evidence>
<dbReference type="Proteomes" id="UP000822476">
    <property type="component" value="Unassembled WGS sequence"/>
</dbReference>
<organism evidence="2 3">
    <name type="scientific">Paragonimus skrjabini miyazakii</name>
    <dbReference type="NCBI Taxonomy" id="59628"/>
    <lineage>
        <taxon>Eukaryota</taxon>
        <taxon>Metazoa</taxon>
        <taxon>Spiralia</taxon>
        <taxon>Lophotrochozoa</taxon>
        <taxon>Platyhelminthes</taxon>
        <taxon>Trematoda</taxon>
        <taxon>Digenea</taxon>
        <taxon>Plagiorchiida</taxon>
        <taxon>Troglotremata</taxon>
        <taxon>Troglotrematidae</taxon>
        <taxon>Paragonimus</taxon>
    </lineage>
</organism>
<feature type="chain" id="PRO_5035846245" description="MD-2-related lipid-recognition domain-containing protein" evidence="1">
    <location>
        <begin position="22"/>
        <end position="171"/>
    </location>
</feature>
<sequence>MNKYLSVILLAFFAQVSVSTGRWFTDCSAEKNLLDFQLGDCNDTNCTVLPRQNIHLRLNYTADDVVVAARPNLCYFIDSEADIWMCNTLGKSIKCPSKTPTDCPLTIERDYVFQTTVILPNIGTGTEALARIQMARLGGGHWSKSNAVHWRSGPKCSCSHRMQYVLVETQM</sequence>
<comment type="caution">
    <text evidence="2">The sequence shown here is derived from an EMBL/GenBank/DDBJ whole genome shotgun (WGS) entry which is preliminary data.</text>
</comment>
<name>A0A8S9YNZ1_9TREM</name>
<evidence type="ECO:0000313" key="3">
    <source>
        <dbReference type="Proteomes" id="UP000822476"/>
    </source>
</evidence>
<dbReference type="AlphaFoldDB" id="A0A8S9YNZ1"/>
<gene>
    <name evidence="2" type="ORF">EG68_05938</name>
</gene>